<protein>
    <submittedName>
        <fullName evidence="1">Uncharacterized protein</fullName>
    </submittedName>
</protein>
<dbReference type="Proteomes" id="UP000050465">
    <property type="component" value="Unassembled WGS sequence"/>
</dbReference>
<organism evidence="1 2">
    <name type="scientific">Phormidesmis priestleyi Ana</name>
    <dbReference type="NCBI Taxonomy" id="1666911"/>
    <lineage>
        <taxon>Bacteria</taxon>
        <taxon>Bacillati</taxon>
        <taxon>Cyanobacteriota</taxon>
        <taxon>Cyanophyceae</taxon>
        <taxon>Leptolyngbyales</taxon>
        <taxon>Leptolyngbyaceae</taxon>
        <taxon>Phormidesmis</taxon>
    </lineage>
</organism>
<comment type="caution">
    <text evidence="1">The sequence shown here is derived from an EMBL/GenBank/DDBJ whole genome shotgun (WGS) entry which is preliminary data.</text>
</comment>
<accession>A0A0P7YPK8</accession>
<evidence type="ECO:0000313" key="2">
    <source>
        <dbReference type="Proteomes" id="UP000050465"/>
    </source>
</evidence>
<dbReference type="AlphaFoldDB" id="A0A0P7YPK8"/>
<proteinExistence type="predicted"/>
<dbReference type="EMBL" id="LJZR01000061">
    <property type="protein sequence ID" value="KPQ32317.1"/>
    <property type="molecule type" value="Genomic_DNA"/>
</dbReference>
<dbReference type="STRING" id="1666911.HLUCCA11_21780"/>
<name>A0A0P7YPK8_9CYAN</name>
<sequence>MVDLSVAKHELESAKTYLSQQVGSEVSLVAIPWLSATAACNFPGGSSVVAHPSNLADNAATIQFDLTVDQLRLLKQALSRDQGDQFFSMVYRLTVDSVQPALDCSLHADFRKYHELVKQQLKIGIPFFNFSKTDTYETLEKSRAITVNCINKQTESTETLKLAALSFFQSFLTPLPQFQKSDDSSEDGQWVLGYQYQKERDKQIFQKEVDVVLNTQSGIRQSVHIQGLIQGVQAAYKSTAISTIEVGARAPFQQTLTVTNYADFKRDLINIVVVRFYDDDNKIVETLTYREDSERSQTVSLSYLNRDRARYYYDIEIYLVNTNHLNPPKSSKKALSYSESLVAIIPREFYSVIDIDLQTTDDFPWKYIASVAVCFRQAAGKTYQLKKHQPQKGDTIVLNQPAFSLYTFKISFQPLDSSIGSQFSITRNIMSSSLKINPFKRRVVTLQVRNIDWEKWEKVQVRIKCEQKNKALNGSSTFDLTVNKPQADFEYYRTQEEQLSISGQAYFKFQNTVVAVPIPKTTSNLIEIDEPPQFM</sequence>
<reference evidence="1 2" key="1">
    <citation type="submission" date="2015-09" db="EMBL/GenBank/DDBJ databases">
        <title>Identification and resolution of microdiversity through metagenomic sequencing of parallel consortia.</title>
        <authorList>
            <person name="Nelson W.C."/>
            <person name="Romine M.F."/>
            <person name="Lindemann S.R."/>
        </authorList>
    </citation>
    <scope>NUCLEOTIDE SEQUENCE [LARGE SCALE GENOMIC DNA]</scope>
    <source>
        <strain evidence="1">Ana</strain>
    </source>
</reference>
<evidence type="ECO:0000313" key="1">
    <source>
        <dbReference type="EMBL" id="KPQ32317.1"/>
    </source>
</evidence>
<gene>
    <name evidence="1" type="ORF">HLUCCA11_21780</name>
</gene>